<proteinExistence type="predicted"/>
<name>A0A834F4U0_ORYME</name>
<evidence type="ECO:0000313" key="1">
    <source>
        <dbReference type="EMBL" id="KAF6718277.1"/>
    </source>
</evidence>
<protein>
    <submittedName>
        <fullName evidence="1">Uncharacterized protein</fullName>
    </submittedName>
</protein>
<organism evidence="1 3">
    <name type="scientific">Oryzias melastigma</name>
    <name type="common">Marine medaka</name>
    <dbReference type="NCBI Taxonomy" id="30732"/>
    <lineage>
        <taxon>Eukaryota</taxon>
        <taxon>Metazoa</taxon>
        <taxon>Chordata</taxon>
        <taxon>Craniata</taxon>
        <taxon>Vertebrata</taxon>
        <taxon>Euteleostomi</taxon>
        <taxon>Actinopterygii</taxon>
        <taxon>Neopterygii</taxon>
        <taxon>Teleostei</taxon>
        <taxon>Neoteleostei</taxon>
        <taxon>Acanthomorphata</taxon>
        <taxon>Ovalentaria</taxon>
        <taxon>Atherinomorphae</taxon>
        <taxon>Beloniformes</taxon>
        <taxon>Adrianichthyidae</taxon>
        <taxon>Oryziinae</taxon>
        <taxon>Oryzias</taxon>
    </lineage>
</organism>
<evidence type="ECO:0000313" key="2">
    <source>
        <dbReference type="EMBL" id="KAF6718904.1"/>
    </source>
</evidence>
<comment type="caution">
    <text evidence="1">The sequence shown here is derived from an EMBL/GenBank/DDBJ whole genome shotgun (WGS) entry which is preliminary data.</text>
</comment>
<sequence>MPCSEVTCSSVEFLSHSPPSLLLRLLPSPLRQQHAFHCSGPITQPADEWASVCVYAGPPSFKPPFKGGKTLTPSLLAFSTYSAFIINDLNHLSFWSLAQSVNEI</sequence>
<dbReference type="EMBL" id="WKFB01000761">
    <property type="protein sequence ID" value="KAF6718277.1"/>
    <property type="molecule type" value="Genomic_DNA"/>
</dbReference>
<dbReference type="Proteomes" id="UP000646548">
    <property type="component" value="Unassembled WGS sequence"/>
</dbReference>
<dbReference type="AlphaFoldDB" id="A0A834F4U0"/>
<evidence type="ECO:0000313" key="3">
    <source>
        <dbReference type="Proteomes" id="UP000646548"/>
    </source>
</evidence>
<reference evidence="1" key="1">
    <citation type="journal article" name="BMC Genomics">
        <title>Long-read sequencing and de novo genome assembly of marine medaka (Oryzias melastigma).</title>
        <authorList>
            <person name="Liang P."/>
            <person name="Saqib H.S.A."/>
            <person name="Ni X."/>
            <person name="Shen Y."/>
        </authorList>
    </citation>
    <scope>NUCLEOTIDE SEQUENCE</scope>
    <source>
        <strain evidence="1">Bigg-433</strain>
    </source>
</reference>
<accession>A0A834F4U0</accession>
<dbReference type="EMBL" id="WKFB01000676">
    <property type="protein sequence ID" value="KAF6718904.1"/>
    <property type="molecule type" value="Genomic_DNA"/>
</dbReference>
<gene>
    <name evidence="2" type="ORF">FQA47_011291</name>
    <name evidence="1" type="ORF">FQA47_018640</name>
</gene>